<gene>
    <name evidence="2" type="ORF">DS745_11905</name>
</gene>
<evidence type="ECO:0000313" key="2">
    <source>
        <dbReference type="EMBL" id="RXJ00231.1"/>
    </source>
</evidence>
<keyword evidence="1" id="KW-0472">Membrane</keyword>
<dbReference type="EMBL" id="QOUX01000039">
    <property type="protein sequence ID" value="RXJ00231.1"/>
    <property type="molecule type" value="Genomic_DNA"/>
</dbReference>
<sequence length="84" mass="9755">MMHNWTMYLNMAIGTVGIILVFLGLFEFVNLVEDIKGLILILVGLTIIIHYVYHLEKKAGISNKIIWVRAIILILVIYLVYYFL</sequence>
<feature type="transmembrane region" description="Helical" evidence="1">
    <location>
        <begin position="65"/>
        <end position="83"/>
    </location>
</feature>
<keyword evidence="3" id="KW-1185">Reference proteome</keyword>
<name>A0A4Q0VRZ0_9BACI</name>
<dbReference type="OrthoDB" id="2428552at2"/>
<protein>
    <submittedName>
        <fullName evidence="2">Uncharacterized protein</fullName>
    </submittedName>
</protein>
<feature type="transmembrane region" description="Helical" evidence="1">
    <location>
        <begin position="35"/>
        <end position="53"/>
    </location>
</feature>
<reference evidence="2 3" key="1">
    <citation type="journal article" date="2019" name="Int. J. Syst. Evol. Microbiol.">
        <title>Anaerobacillus alkaliphilus sp. nov., a novel alkaliphilic and moderately halophilic bacterium.</title>
        <authorList>
            <person name="Borsodi A.K."/>
            <person name="Aszalos J.M."/>
            <person name="Bihari P."/>
            <person name="Nagy I."/>
            <person name="Schumann P."/>
            <person name="Sproer C."/>
            <person name="Kovacs A.L."/>
            <person name="Boka K."/>
            <person name="Dobosy P."/>
            <person name="Ovari M."/>
            <person name="Szili-Kovacs T."/>
            <person name="Toth E."/>
        </authorList>
    </citation>
    <scope>NUCLEOTIDE SEQUENCE [LARGE SCALE GENOMIC DNA]</scope>
    <source>
        <strain evidence="2 3">B16-10</strain>
    </source>
</reference>
<feature type="transmembrane region" description="Helical" evidence="1">
    <location>
        <begin position="7"/>
        <end position="29"/>
    </location>
</feature>
<dbReference type="RefSeq" id="WP_129078452.1">
    <property type="nucleotide sequence ID" value="NZ_QOUX01000039.1"/>
</dbReference>
<evidence type="ECO:0000256" key="1">
    <source>
        <dbReference type="SAM" id="Phobius"/>
    </source>
</evidence>
<dbReference type="AlphaFoldDB" id="A0A4Q0VRZ0"/>
<accession>A0A4Q0VRZ0</accession>
<comment type="caution">
    <text evidence="2">The sequence shown here is derived from an EMBL/GenBank/DDBJ whole genome shotgun (WGS) entry which is preliminary data.</text>
</comment>
<keyword evidence="1" id="KW-0812">Transmembrane</keyword>
<keyword evidence="1" id="KW-1133">Transmembrane helix</keyword>
<proteinExistence type="predicted"/>
<evidence type="ECO:0000313" key="3">
    <source>
        <dbReference type="Proteomes" id="UP000290649"/>
    </source>
</evidence>
<organism evidence="2 3">
    <name type="scientific">Anaerobacillus alkaliphilus</name>
    <dbReference type="NCBI Taxonomy" id="1548597"/>
    <lineage>
        <taxon>Bacteria</taxon>
        <taxon>Bacillati</taxon>
        <taxon>Bacillota</taxon>
        <taxon>Bacilli</taxon>
        <taxon>Bacillales</taxon>
        <taxon>Bacillaceae</taxon>
        <taxon>Anaerobacillus</taxon>
    </lineage>
</organism>
<dbReference type="Proteomes" id="UP000290649">
    <property type="component" value="Unassembled WGS sequence"/>
</dbReference>